<keyword evidence="3" id="KW-1185">Reference proteome</keyword>
<evidence type="ECO:0000256" key="1">
    <source>
        <dbReference type="SAM" id="MobiDB-lite"/>
    </source>
</evidence>
<dbReference type="Proteomes" id="UP000823388">
    <property type="component" value="Chromosome 1N"/>
</dbReference>
<feature type="region of interest" description="Disordered" evidence="1">
    <location>
        <begin position="117"/>
        <end position="142"/>
    </location>
</feature>
<feature type="compositionally biased region" description="Basic residues" evidence="1">
    <location>
        <begin position="10"/>
        <end position="20"/>
    </location>
</feature>
<proteinExistence type="predicted"/>
<feature type="compositionally biased region" description="Basic residues" evidence="1">
    <location>
        <begin position="117"/>
        <end position="136"/>
    </location>
</feature>
<feature type="compositionally biased region" description="Basic residues" evidence="1">
    <location>
        <begin position="171"/>
        <end position="183"/>
    </location>
</feature>
<sequence>MVQLPDGQGGRHRRRRHHARLAPTGVALPCRARLPAGAPVRSRRVQVRQRGAAQVADRGIPWQGRQGHRRHRHQPPHRGAPGRPRHLQHVRGRHARLPPRLGPAHNLQRRPDLLRRHGQPRHRRGHRRCAGHRPPQHAHPAGAHRLAQLAQDGHRLQRLAPRLRQGLLRRRRQDLHRQHRAQPCRRGDLDLAGVRR</sequence>
<name>A0A8T0XFU5_PANVG</name>
<gene>
    <name evidence="2" type="ORF">PVAP13_1NG473138</name>
</gene>
<feature type="region of interest" description="Disordered" evidence="1">
    <location>
        <begin position="61"/>
        <end position="86"/>
    </location>
</feature>
<feature type="region of interest" description="Disordered" evidence="1">
    <location>
        <begin position="171"/>
        <end position="196"/>
    </location>
</feature>
<feature type="compositionally biased region" description="Basic residues" evidence="1">
    <location>
        <begin position="66"/>
        <end position="76"/>
    </location>
</feature>
<accession>A0A8T0XFU5</accession>
<protein>
    <submittedName>
        <fullName evidence="2">Uncharacterized protein</fullName>
    </submittedName>
</protein>
<organism evidence="2 3">
    <name type="scientific">Panicum virgatum</name>
    <name type="common">Blackwell switchgrass</name>
    <dbReference type="NCBI Taxonomy" id="38727"/>
    <lineage>
        <taxon>Eukaryota</taxon>
        <taxon>Viridiplantae</taxon>
        <taxon>Streptophyta</taxon>
        <taxon>Embryophyta</taxon>
        <taxon>Tracheophyta</taxon>
        <taxon>Spermatophyta</taxon>
        <taxon>Magnoliopsida</taxon>
        <taxon>Liliopsida</taxon>
        <taxon>Poales</taxon>
        <taxon>Poaceae</taxon>
        <taxon>PACMAD clade</taxon>
        <taxon>Panicoideae</taxon>
        <taxon>Panicodae</taxon>
        <taxon>Paniceae</taxon>
        <taxon>Panicinae</taxon>
        <taxon>Panicum</taxon>
        <taxon>Panicum sect. Hiantes</taxon>
    </lineage>
</organism>
<evidence type="ECO:0000313" key="3">
    <source>
        <dbReference type="Proteomes" id="UP000823388"/>
    </source>
</evidence>
<dbReference type="EMBL" id="CM029038">
    <property type="protein sequence ID" value="KAG2654259.1"/>
    <property type="molecule type" value="Genomic_DNA"/>
</dbReference>
<evidence type="ECO:0000313" key="2">
    <source>
        <dbReference type="EMBL" id="KAG2654259.1"/>
    </source>
</evidence>
<comment type="caution">
    <text evidence="2">The sequence shown here is derived from an EMBL/GenBank/DDBJ whole genome shotgun (WGS) entry which is preliminary data.</text>
</comment>
<feature type="region of interest" description="Disordered" evidence="1">
    <location>
        <begin position="1"/>
        <end position="20"/>
    </location>
</feature>
<reference evidence="2" key="1">
    <citation type="submission" date="2020-05" db="EMBL/GenBank/DDBJ databases">
        <title>WGS assembly of Panicum virgatum.</title>
        <authorList>
            <person name="Lovell J.T."/>
            <person name="Jenkins J."/>
            <person name="Shu S."/>
            <person name="Juenger T.E."/>
            <person name="Schmutz J."/>
        </authorList>
    </citation>
    <scope>NUCLEOTIDE SEQUENCE</scope>
    <source>
        <strain evidence="2">AP13</strain>
    </source>
</reference>
<dbReference type="AlphaFoldDB" id="A0A8T0XFU5"/>